<protein>
    <submittedName>
        <fullName evidence="2">Uncharacterized protein</fullName>
    </submittedName>
</protein>
<dbReference type="AlphaFoldDB" id="A0A9P6PRR6"/>
<feature type="region of interest" description="Disordered" evidence="1">
    <location>
        <begin position="1"/>
        <end position="58"/>
    </location>
</feature>
<dbReference type="Proteomes" id="UP000726737">
    <property type="component" value="Unassembled WGS sequence"/>
</dbReference>
<comment type="caution">
    <text evidence="2">The sequence shown here is derived from an EMBL/GenBank/DDBJ whole genome shotgun (WGS) entry which is preliminary data.</text>
</comment>
<feature type="compositionally biased region" description="Polar residues" evidence="1">
    <location>
        <begin position="7"/>
        <end position="37"/>
    </location>
</feature>
<organism evidence="2 3">
    <name type="scientific">Mortierella polycephala</name>
    <dbReference type="NCBI Taxonomy" id="41804"/>
    <lineage>
        <taxon>Eukaryota</taxon>
        <taxon>Fungi</taxon>
        <taxon>Fungi incertae sedis</taxon>
        <taxon>Mucoromycota</taxon>
        <taxon>Mortierellomycotina</taxon>
        <taxon>Mortierellomycetes</taxon>
        <taxon>Mortierellales</taxon>
        <taxon>Mortierellaceae</taxon>
        <taxon>Mortierella</taxon>
    </lineage>
</organism>
<gene>
    <name evidence="2" type="ORF">BG011_007600</name>
</gene>
<sequence length="148" mass="15821">MAFLNFGKSSNKTKVTSPLVPSTSQVTLVDANAPSSADKNKSLGLKSHANDGSSATDVKNKAKSGAEFKVSAMAYAAMAEVLYGDDDPERESDDVVVLFREKFLTQSSDMDERGLFVCDETLAAWVLFATEREADAVLDDGEKMAIAA</sequence>
<evidence type="ECO:0000313" key="2">
    <source>
        <dbReference type="EMBL" id="KAG0251446.1"/>
    </source>
</evidence>
<proteinExistence type="predicted"/>
<keyword evidence="3" id="KW-1185">Reference proteome</keyword>
<evidence type="ECO:0000313" key="3">
    <source>
        <dbReference type="Proteomes" id="UP000726737"/>
    </source>
</evidence>
<evidence type="ECO:0000256" key="1">
    <source>
        <dbReference type="SAM" id="MobiDB-lite"/>
    </source>
</evidence>
<name>A0A9P6PRR6_9FUNG</name>
<reference evidence="2" key="1">
    <citation type="journal article" date="2020" name="Fungal Divers.">
        <title>Resolving the Mortierellaceae phylogeny through synthesis of multi-gene phylogenetics and phylogenomics.</title>
        <authorList>
            <person name="Vandepol N."/>
            <person name="Liber J."/>
            <person name="Desiro A."/>
            <person name="Na H."/>
            <person name="Kennedy M."/>
            <person name="Barry K."/>
            <person name="Grigoriev I.V."/>
            <person name="Miller A.N."/>
            <person name="O'Donnell K."/>
            <person name="Stajich J.E."/>
            <person name="Bonito G."/>
        </authorList>
    </citation>
    <scope>NUCLEOTIDE SEQUENCE</scope>
    <source>
        <strain evidence="2">KOD948</strain>
    </source>
</reference>
<dbReference type="OrthoDB" id="10346310at2759"/>
<accession>A0A9P6PRR6</accession>
<dbReference type="EMBL" id="JAAAJA010000593">
    <property type="protein sequence ID" value="KAG0251446.1"/>
    <property type="molecule type" value="Genomic_DNA"/>
</dbReference>